<dbReference type="InterPro" id="IPR019660">
    <property type="entry name" value="Put_sensory_transdc_reg_YbjN"/>
</dbReference>
<organism evidence="2 3">
    <name type="scientific">Trebonia kvetii</name>
    <dbReference type="NCBI Taxonomy" id="2480626"/>
    <lineage>
        <taxon>Bacteria</taxon>
        <taxon>Bacillati</taxon>
        <taxon>Actinomycetota</taxon>
        <taxon>Actinomycetes</taxon>
        <taxon>Streptosporangiales</taxon>
        <taxon>Treboniaceae</taxon>
        <taxon>Trebonia</taxon>
    </lineage>
</organism>
<sequence length="191" mass="21113">MTADEASACAAVQAALDALGLSYERPEPAAFLVRLEGQHKLATMTWLIAGQHSLQVEAFFCRQPDENHAGFYRFLLERNARMYGVHFALDRTGDVYLTGRLPLAAATETEIDTLLGCVLTYSDETFNEALRIGFASAIMREWAWREKRGESLANLRPFASLVSRELDPRSASDAINADGQADVSDEKKNPA</sequence>
<dbReference type="SUPFAM" id="SSF69635">
    <property type="entry name" value="Type III secretory system chaperone-like"/>
    <property type="match status" value="1"/>
</dbReference>
<evidence type="ECO:0000313" key="3">
    <source>
        <dbReference type="Proteomes" id="UP000460272"/>
    </source>
</evidence>
<dbReference type="RefSeq" id="WP_145861759.1">
    <property type="nucleotide sequence ID" value="NZ_RPFW01000010.1"/>
</dbReference>
<dbReference type="Gene3D" id="3.30.1460.10">
    <property type="match status" value="1"/>
</dbReference>
<keyword evidence="3" id="KW-1185">Reference proteome</keyword>
<dbReference type="Proteomes" id="UP000460272">
    <property type="component" value="Unassembled WGS sequence"/>
</dbReference>
<dbReference type="AlphaFoldDB" id="A0A6P2BMF9"/>
<dbReference type="Pfam" id="PF10722">
    <property type="entry name" value="YbjN"/>
    <property type="match status" value="1"/>
</dbReference>
<dbReference type="EMBL" id="RPFW01000010">
    <property type="protein sequence ID" value="TVZ00142.1"/>
    <property type="molecule type" value="Genomic_DNA"/>
</dbReference>
<evidence type="ECO:0000256" key="1">
    <source>
        <dbReference type="SAM" id="MobiDB-lite"/>
    </source>
</evidence>
<gene>
    <name evidence="2" type="ORF">EAS64_39500</name>
</gene>
<dbReference type="OrthoDB" id="3212317at2"/>
<accession>A0A6P2BMF9</accession>
<reference evidence="2 3" key="1">
    <citation type="submission" date="2018-11" db="EMBL/GenBank/DDBJ databases">
        <title>Trebonia kvetii gen.nov., sp.nov., a novel acidophilic actinobacterium, and proposal of the new actinobacterial family Treboniaceae fam. nov.</title>
        <authorList>
            <person name="Rapoport D."/>
            <person name="Sagova-Mareckova M."/>
            <person name="Sedlacek I."/>
            <person name="Provaznik J."/>
            <person name="Kralova S."/>
            <person name="Pavlinic D."/>
            <person name="Benes V."/>
            <person name="Kopecky J."/>
        </authorList>
    </citation>
    <scope>NUCLEOTIDE SEQUENCE [LARGE SCALE GENOMIC DNA]</scope>
    <source>
        <strain evidence="2 3">15Tr583</strain>
    </source>
</reference>
<evidence type="ECO:0000313" key="2">
    <source>
        <dbReference type="EMBL" id="TVZ00142.1"/>
    </source>
</evidence>
<proteinExistence type="predicted"/>
<name>A0A6P2BMF9_9ACTN</name>
<comment type="caution">
    <text evidence="2">The sequence shown here is derived from an EMBL/GenBank/DDBJ whole genome shotgun (WGS) entry which is preliminary data.</text>
</comment>
<protein>
    <submittedName>
        <fullName evidence="2">YbjN domain-containing protein</fullName>
    </submittedName>
</protein>
<feature type="region of interest" description="Disordered" evidence="1">
    <location>
        <begin position="165"/>
        <end position="191"/>
    </location>
</feature>